<evidence type="ECO:0000256" key="1">
    <source>
        <dbReference type="ARBA" id="ARBA00023157"/>
    </source>
</evidence>
<feature type="signal peptide" evidence="2">
    <location>
        <begin position="1"/>
        <end position="33"/>
    </location>
</feature>
<evidence type="ECO:0000256" key="2">
    <source>
        <dbReference type="SAM" id="SignalP"/>
    </source>
</evidence>
<dbReference type="SUPFAM" id="SSF50494">
    <property type="entry name" value="Trypsin-like serine proteases"/>
    <property type="match status" value="1"/>
</dbReference>
<dbReference type="PANTHER" id="PTHR24276:SF98">
    <property type="entry name" value="FI18310P1-RELATED"/>
    <property type="match status" value="1"/>
</dbReference>
<evidence type="ECO:0000313" key="5">
    <source>
        <dbReference type="Proteomes" id="UP000245048"/>
    </source>
</evidence>
<dbReference type="Pfam" id="PF00089">
    <property type="entry name" value="Trypsin"/>
    <property type="match status" value="1"/>
</dbReference>
<sequence length="303" mass="32728">MNWNIRRYDMSPASLIPPVLLAVALALPISATAEDESSPKIRTRPTGSLEMKAVSDLPQDGTGLKVGNAEEVDPRNWPAIFRTEFELGADKWFCTSTLVGPQALLTAAHCVGNDNKVTLVRKRAGGDEKWVADCTIHPAYLNNKASADVAMCLPRTSVRVNHYENLSLDPLPRGSTARLMGEGCTEDGKPADGKLRIGDTTLRRLPGEVRLAGDAEYWGETQAGRETGQGYLCKGDSGGPTMHERVSGQPVIHAVNSAAVPNTGTSYVTALWSPPIQEFLMKWAQENRQALCGVSDNATGCRR</sequence>
<reference evidence="5" key="1">
    <citation type="submission" date="2017-10" db="EMBL/GenBank/DDBJ databases">
        <authorList>
            <person name="Toshchakov S.V."/>
            <person name="Goeva M.A."/>
        </authorList>
    </citation>
    <scope>NUCLEOTIDE SEQUENCE [LARGE SCALE GENOMIC DNA]</scope>
    <source>
        <strain evidence="5">JR1/69-1-13</strain>
    </source>
</reference>
<dbReference type="EMBL" id="PDOA01000028">
    <property type="protein sequence ID" value="PWC26639.1"/>
    <property type="molecule type" value="Genomic_DNA"/>
</dbReference>
<name>A0A2U1UY98_9PROT</name>
<protein>
    <recommendedName>
        <fullName evidence="3">Peptidase S1 domain-containing protein</fullName>
    </recommendedName>
</protein>
<keyword evidence="5" id="KW-1185">Reference proteome</keyword>
<dbReference type="SMART" id="SM00020">
    <property type="entry name" value="Tryp_SPc"/>
    <property type="match status" value="1"/>
</dbReference>
<keyword evidence="2" id="KW-0732">Signal</keyword>
<dbReference type="PROSITE" id="PS50240">
    <property type="entry name" value="TRYPSIN_DOM"/>
    <property type="match status" value="1"/>
</dbReference>
<accession>A0A2U1UY98</accession>
<dbReference type="PANTHER" id="PTHR24276">
    <property type="entry name" value="POLYSERASE-RELATED"/>
    <property type="match status" value="1"/>
</dbReference>
<dbReference type="RefSeq" id="WP_109519092.1">
    <property type="nucleotide sequence ID" value="NZ_PDOA01000028.1"/>
</dbReference>
<feature type="domain" description="Peptidase S1" evidence="3">
    <location>
        <begin position="65"/>
        <end position="289"/>
    </location>
</feature>
<dbReference type="AlphaFoldDB" id="A0A2U1UY98"/>
<evidence type="ECO:0000313" key="4">
    <source>
        <dbReference type="EMBL" id="PWC26639.1"/>
    </source>
</evidence>
<dbReference type="InterPro" id="IPR050430">
    <property type="entry name" value="Peptidase_S1"/>
</dbReference>
<gene>
    <name evidence="4" type="ORF">CR165_22110</name>
</gene>
<dbReference type="InterPro" id="IPR001254">
    <property type="entry name" value="Trypsin_dom"/>
</dbReference>
<dbReference type="PROSITE" id="PS00134">
    <property type="entry name" value="TRYPSIN_HIS"/>
    <property type="match status" value="1"/>
</dbReference>
<organism evidence="4 5">
    <name type="scientific">Teichococcus aestuarii</name>
    <dbReference type="NCBI Taxonomy" id="568898"/>
    <lineage>
        <taxon>Bacteria</taxon>
        <taxon>Pseudomonadati</taxon>
        <taxon>Pseudomonadota</taxon>
        <taxon>Alphaproteobacteria</taxon>
        <taxon>Acetobacterales</taxon>
        <taxon>Roseomonadaceae</taxon>
        <taxon>Roseomonas</taxon>
    </lineage>
</organism>
<dbReference type="Gene3D" id="2.40.10.10">
    <property type="entry name" value="Trypsin-like serine proteases"/>
    <property type="match status" value="2"/>
</dbReference>
<proteinExistence type="predicted"/>
<comment type="caution">
    <text evidence="4">The sequence shown here is derived from an EMBL/GenBank/DDBJ whole genome shotgun (WGS) entry which is preliminary data.</text>
</comment>
<dbReference type="GO" id="GO:0006508">
    <property type="term" value="P:proteolysis"/>
    <property type="evidence" value="ECO:0007669"/>
    <property type="project" value="InterPro"/>
</dbReference>
<dbReference type="GO" id="GO:0004252">
    <property type="term" value="F:serine-type endopeptidase activity"/>
    <property type="evidence" value="ECO:0007669"/>
    <property type="project" value="InterPro"/>
</dbReference>
<dbReference type="InterPro" id="IPR043504">
    <property type="entry name" value="Peptidase_S1_PA_chymotrypsin"/>
</dbReference>
<dbReference type="OrthoDB" id="267336at2"/>
<evidence type="ECO:0000259" key="3">
    <source>
        <dbReference type="PROSITE" id="PS50240"/>
    </source>
</evidence>
<dbReference type="Proteomes" id="UP000245048">
    <property type="component" value="Unassembled WGS sequence"/>
</dbReference>
<dbReference type="InterPro" id="IPR009003">
    <property type="entry name" value="Peptidase_S1_PA"/>
</dbReference>
<keyword evidence="1" id="KW-1015">Disulfide bond</keyword>
<feature type="chain" id="PRO_5015414486" description="Peptidase S1 domain-containing protein" evidence="2">
    <location>
        <begin position="34"/>
        <end position="303"/>
    </location>
</feature>
<dbReference type="InterPro" id="IPR018114">
    <property type="entry name" value="TRYPSIN_HIS"/>
</dbReference>